<dbReference type="Gene3D" id="3.30.70.60">
    <property type="match status" value="1"/>
</dbReference>
<dbReference type="InterPro" id="IPR014717">
    <property type="entry name" value="Transl_elong_EF1B/ribsomal_bS6"/>
</dbReference>
<organism evidence="2 3">
    <name type="scientific">Aliivibrio fischeri (strain MJ11)</name>
    <name type="common">Vibrio fischeri</name>
    <dbReference type="NCBI Taxonomy" id="388396"/>
    <lineage>
        <taxon>Bacteria</taxon>
        <taxon>Pseudomonadati</taxon>
        <taxon>Pseudomonadota</taxon>
        <taxon>Gammaproteobacteria</taxon>
        <taxon>Vibrionales</taxon>
        <taxon>Vibrionaceae</taxon>
        <taxon>Aliivibrio</taxon>
    </lineage>
</organism>
<dbReference type="GO" id="GO:0015627">
    <property type="term" value="C:type II protein secretion system complex"/>
    <property type="evidence" value="ECO:0007669"/>
    <property type="project" value="InterPro"/>
</dbReference>
<reference evidence="2 3" key="2">
    <citation type="journal article" date="2009" name="Nature">
        <title>A single regulatory gene is sufficient to alter bacterial host range.</title>
        <authorList>
            <person name="Mandel M.J."/>
            <person name="Wollenberg M.S."/>
            <person name="Stabb E.V."/>
            <person name="Visick K.L."/>
            <person name="Ruby E.G."/>
        </authorList>
    </citation>
    <scope>NUCLEOTIDE SEQUENCE [LARGE SCALE GENOMIC DNA]</scope>
    <source>
        <strain evidence="2 3">MJ11</strain>
    </source>
</reference>
<keyword evidence="1" id="KW-0472">Membrane</keyword>
<evidence type="ECO:0000313" key="3">
    <source>
        <dbReference type="Proteomes" id="UP000001857"/>
    </source>
</evidence>
<dbReference type="InterPro" id="IPR007690">
    <property type="entry name" value="T2SS_GspM"/>
</dbReference>
<feature type="transmembrane region" description="Helical" evidence="1">
    <location>
        <begin position="20"/>
        <end position="39"/>
    </location>
</feature>
<dbReference type="HOGENOM" id="CLU_102941_0_0_6"/>
<dbReference type="AlphaFoldDB" id="B5FGN4"/>
<reference evidence="3" key="1">
    <citation type="submission" date="2008-08" db="EMBL/GenBank/DDBJ databases">
        <title>Complete sequence of Vibrio fischeri strain MJ11.</title>
        <authorList>
            <person name="Mandel M.J."/>
            <person name="Stabb E.V."/>
            <person name="Ruby E.G."/>
            <person name="Ferriera S."/>
            <person name="Johnson J."/>
            <person name="Kravitz S."/>
            <person name="Beeson K."/>
            <person name="Sutton G."/>
            <person name="Rogers Y.-H."/>
            <person name="Friedman R."/>
            <person name="Frazier M."/>
            <person name="Venter J.C."/>
        </authorList>
    </citation>
    <scope>NUCLEOTIDE SEQUENCE [LARGE SCALE GENOMIC DNA]</scope>
    <source>
        <strain evidence="3">MJ11</strain>
    </source>
</reference>
<dbReference type="KEGG" id="vfm:VFMJ11_0348"/>
<keyword evidence="1" id="KW-0812">Transmembrane</keyword>
<protein>
    <submittedName>
        <fullName evidence="2">Msha biogenesis protein mshj</fullName>
    </submittedName>
</protein>
<name>B5FGN4_ALIFM</name>
<gene>
    <name evidence="2" type="ordered locus">VFMJ11_0348</name>
</gene>
<evidence type="ECO:0000256" key="1">
    <source>
        <dbReference type="SAM" id="Phobius"/>
    </source>
</evidence>
<dbReference type="Proteomes" id="UP000001857">
    <property type="component" value="Chromosome I"/>
</dbReference>
<dbReference type="EMBL" id="CP001139">
    <property type="protein sequence ID" value="ACH67181.1"/>
    <property type="molecule type" value="Genomic_DNA"/>
</dbReference>
<proteinExistence type="predicted"/>
<dbReference type="GO" id="GO:0015628">
    <property type="term" value="P:protein secretion by the type II secretion system"/>
    <property type="evidence" value="ECO:0007669"/>
    <property type="project" value="InterPro"/>
</dbReference>
<dbReference type="RefSeq" id="WP_012534253.1">
    <property type="nucleotide sequence ID" value="NC_011184.1"/>
</dbReference>
<accession>B5FGN4</accession>
<evidence type="ECO:0000313" key="2">
    <source>
        <dbReference type="EMBL" id="ACH67181.1"/>
    </source>
</evidence>
<dbReference type="Pfam" id="PF04612">
    <property type="entry name" value="T2SSM"/>
    <property type="match status" value="1"/>
</dbReference>
<sequence length="214" mass="24712">MSNWNQVKEKFGALSQREKVLITLVGWVAVIFISLSLFIEPKIEQYHQSQQKVARITNSISSLKQQIELAEFRLKKDPNVEINKQYQQLMIESQDLADLLFSRVASLVSPSQMASLLEKVLKKSSKLKLKLQSMTTLPSERLLDENNNAGYYIHPVKIVLSGEYFDIEEYLSHLEALPVKYYWRNFRYEVKKYPIAEVTIEVYTLGSSRGFIGG</sequence>
<keyword evidence="1" id="KW-1133">Transmembrane helix</keyword>